<name>T0JNU9_COLGC</name>
<evidence type="ECO:0000313" key="1">
    <source>
        <dbReference type="EMBL" id="EQB44872.1"/>
    </source>
</evidence>
<dbReference type="AlphaFoldDB" id="T0JNU9"/>
<dbReference type="HOGENOM" id="CLU_2291496_0_0_1"/>
<gene>
    <name evidence="1" type="ORF">CGLO_16339</name>
</gene>
<sequence>MKPEVKYPLRAFTMCHAPMDNFGHDVMVVSTYVTLANVRMQPDLIVATEDGTYNDTDAIDFKPIDDWATGPLRNHLTLVSFSRLRVPEQLLVILGGRCKSH</sequence>
<dbReference type="Proteomes" id="UP000015530">
    <property type="component" value="Unassembled WGS sequence"/>
</dbReference>
<accession>T0JNU9</accession>
<comment type="caution">
    <text evidence="1">The sequence shown here is derived from an EMBL/GenBank/DDBJ whole genome shotgun (WGS) entry which is preliminary data.</text>
</comment>
<protein>
    <submittedName>
        <fullName evidence="1">Uncharacterized protein</fullName>
    </submittedName>
</protein>
<evidence type="ECO:0000313" key="2">
    <source>
        <dbReference type="Proteomes" id="UP000015530"/>
    </source>
</evidence>
<dbReference type="EMBL" id="AMYD01003874">
    <property type="protein sequence ID" value="EQB44872.1"/>
    <property type="molecule type" value="Genomic_DNA"/>
</dbReference>
<proteinExistence type="predicted"/>
<reference evidence="2" key="1">
    <citation type="journal article" date="2013" name="Mol. Plant Microbe Interact.">
        <title>Global aspects of pacC regulation of pathogenicity genes in Colletotrichum gloeosporioides as revealed by transcriptome analysis.</title>
        <authorList>
            <person name="Alkan N."/>
            <person name="Meng X."/>
            <person name="Friedlander G."/>
            <person name="Reuveni E."/>
            <person name="Sukno S."/>
            <person name="Sherman A."/>
            <person name="Thon M."/>
            <person name="Fluhr R."/>
            <person name="Prusky D."/>
        </authorList>
    </citation>
    <scope>NUCLEOTIDE SEQUENCE [LARGE SCALE GENOMIC DNA]</scope>
    <source>
        <strain evidence="2">Cg-14</strain>
    </source>
</reference>
<organism evidence="1 2">
    <name type="scientific">Colletotrichum gloeosporioides (strain Cg-14)</name>
    <name type="common">Anthracnose fungus</name>
    <name type="synonym">Glomerella cingulata</name>
    <dbReference type="NCBI Taxonomy" id="1237896"/>
    <lineage>
        <taxon>Eukaryota</taxon>
        <taxon>Fungi</taxon>
        <taxon>Dikarya</taxon>
        <taxon>Ascomycota</taxon>
        <taxon>Pezizomycotina</taxon>
        <taxon>Sordariomycetes</taxon>
        <taxon>Hypocreomycetidae</taxon>
        <taxon>Glomerellales</taxon>
        <taxon>Glomerellaceae</taxon>
        <taxon>Colletotrichum</taxon>
        <taxon>Colletotrichum gloeosporioides species complex</taxon>
    </lineage>
</organism>